<feature type="domain" description="DNA2/NAM7 helicase helicase" evidence="1">
    <location>
        <begin position="61"/>
        <end position="100"/>
    </location>
</feature>
<evidence type="ECO:0000313" key="2">
    <source>
        <dbReference type="EMBL" id="GFD52126.1"/>
    </source>
</evidence>
<dbReference type="EMBL" id="BKCJ011778342">
    <property type="protein sequence ID" value="GFD52126.1"/>
    <property type="molecule type" value="Genomic_DNA"/>
</dbReference>
<accession>A0A699X2L0</accession>
<dbReference type="InterPro" id="IPR041677">
    <property type="entry name" value="DNA2/NAM7_AAA_11"/>
</dbReference>
<proteinExistence type="predicted"/>
<dbReference type="Pfam" id="PF13086">
    <property type="entry name" value="AAA_11"/>
    <property type="match status" value="1"/>
</dbReference>
<dbReference type="SUPFAM" id="SSF52540">
    <property type="entry name" value="P-loop containing nucleoside triphosphate hydrolases"/>
    <property type="match status" value="1"/>
</dbReference>
<name>A0A699X2L0_TANCI</name>
<dbReference type="Gene3D" id="3.40.50.300">
    <property type="entry name" value="P-loop containing nucleotide triphosphate hydrolases"/>
    <property type="match status" value="1"/>
</dbReference>
<gene>
    <name evidence="2" type="ORF">Tci_924095</name>
</gene>
<organism evidence="2">
    <name type="scientific">Tanacetum cinerariifolium</name>
    <name type="common">Dalmatian daisy</name>
    <name type="synonym">Chrysanthemum cinerariifolium</name>
    <dbReference type="NCBI Taxonomy" id="118510"/>
    <lineage>
        <taxon>Eukaryota</taxon>
        <taxon>Viridiplantae</taxon>
        <taxon>Streptophyta</taxon>
        <taxon>Embryophyta</taxon>
        <taxon>Tracheophyta</taxon>
        <taxon>Spermatophyta</taxon>
        <taxon>Magnoliopsida</taxon>
        <taxon>eudicotyledons</taxon>
        <taxon>Gunneridae</taxon>
        <taxon>Pentapetalae</taxon>
        <taxon>asterids</taxon>
        <taxon>campanulids</taxon>
        <taxon>Asterales</taxon>
        <taxon>Asteraceae</taxon>
        <taxon>Asteroideae</taxon>
        <taxon>Anthemideae</taxon>
        <taxon>Anthemidinae</taxon>
        <taxon>Tanacetum</taxon>
    </lineage>
</organism>
<sequence>MPNINQPGEMAVLRVELNKKRRHMPIRQMIEKAGRAIQQIKPVFMMSPMSIANFLPPGKVEFDVVVFDEASQVKAVDAFGAIMRGKQVVVVGDTRQMPPTDFFS</sequence>
<feature type="non-terminal residue" evidence="2">
    <location>
        <position position="104"/>
    </location>
</feature>
<dbReference type="GO" id="GO:0004386">
    <property type="term" value="F:helicase activity"/>
    <property type="evidence" value="ECO:0007669"/>
    <property type="project" value="InterPro"/>
</dbReference>
<dbReference type="AlphaFoldDB" id="A0A699X2L0"/>
<evidence type="ECO:0000259" key="1">
    <source>
        <dbReference type="Pfam" id="PF13086"/>
    </source>
</evidence>
<dbReference type="InterPro" id="IPR027417">
    <property type="entry name" value="P-loop_NTPase"/>
</dbReference>
<comment type="caution">
    <text evidence="2">The sequence shown here is derived from an EMBL/GenBank/DDBJ whole genome shotgun (WGS) entry which is preliminary data.</text>
</comment>
<protein>
    <recommendedName>
        <fullName evidence="1">DNA2/NAM7 helicase helicase domain-containing protein</fullName>
    </recommendedName>
</protein>
<reference evidence="2" key="1">
    <citation type="journal article" date="2019" name="Sci. Rep.">
        <title>Draft genome of Tanacetum cinerariifolium, the natural source of mosquito coil.</title>
        <authorList>
            <person name="Yamashiro T."/>
            <person name="Shiraishi A."/>
            <person name="Satake H."/>
            <person name="Nakayama K."/>
        </authorList>
    </citation>
    <scope>NUCLEOTIDE SEQUENCE</scope>
</reference>